<dbReference type="GO" id="GO:0016020">
    <property type="term" value="C:membrane"/>
    <property type="evidence" value="ECO:0007669"/>
    <property type="project" value="UniProtKB-SubCell"/>
</dbReference>
<dbReference type="EMBL" id="GL379853">
    <property type="protein sequence ID" value="EGT55924.1"/>
    <property type="molecule type" value="Genomic_DNA"/>
</dbReference>
<protein>
    <recommendedName>
        <fullName evidence="6">W02B3.4-like N-terminal domain-containing protein</fullName>
    </recommendedName>
</protein>
<gene>
    <name evidence="7" type="ORF">CAEBREN_29696</name>
</gene>
<evidence type="ECO:0000313" key="8">
    <source>
        <dbReference type="Proteomes" id="UP000008068"/>
    </source>
</evidence>
<dbReference type="InterPro" id="IPR057641">
    <property type="entry name" value="W02B3_4_N"/>
</dbReference>
<comment type="subcellular location">
    <subcellularLocation>
        <location evidence="1">Membrane</location>
        <topology evidence="1">Single-pass membrane protein</topology>
    </subcellularLocation>
</comment>
<evidence type="ECO:0000256" key="2">
    <source>
        <dbReference type="ARBA" id="ARBA00022692"/>
    </source>
</evidence>
<dbReference type="OrthoDB" id="10072116at2759"/>
<keyword evidence="2 5" id="KW-0812">Transmembrane</keyword>
<dbReference type="eggNOG" id="ENOG502QUDN">
    <property type="taxonomic scope" value="Eukaryota"/>
</dbReference>
<dbReference type="PANTHER" id="PTHR15407">
    <property type="entry name" value="FUKUTIN-RELATED"/>
    <property type="match status" value="1"/>
</dbReference>
<feature type="transmembrane region" description="Helical" evidence="5">
    <location>
        <begin position="55"/>
        <end position="75"/>
    </location>
</feature>
<dbReference type="InterPro" id="IPR009644">
    <property type="entry name" value="FKTN/MNN4/W02B3.4-1"/>
</dbReference>
<dbReference type="InParanoid" id="G0NA68"/>
<evidence type="ECO:0000259" key="6">
    <source>
        <dbReference type="Pfam" id="PF24413"/>
    </source>
</evidence>
<evidence type="ECO:0000256" key="1">
    <source>
        <dbReference type="ARBA" id="ARBA00004167"/>
    </source>
</evidence>
<evidence type="ECO:0000256" key="3">
    <source>
        <dbReference type="ARBA" id="ARBA00022989"/>
    </source>
</evidence>
<organism evidence="8">
    <name type="scientific">Caenorhabditis brenneri</name>
    <name type="common">Nematode worm</name>
    <dbReference type="NCBI Taxonomy" id="135651"/>
    <lineage>
        <taxon>Eukaryota</taxon>
        <taxon>Metazoa</taxon>
        <taxon>Ecdysozoa</taxon>
        <taxon>Nematoda</taxon>
        <taxon>Chromadorea</taxon>
        <taxon>Rhabditida</taxon>
        <taxon>Rhabditina</taxon>
        <taxon>Rhabditomorpha</taxon>
        <taxon>Rhabditoidea</taxon>
        <taxon>Rhabditidae</taxon>
        <taxon>Peloderinae</taxon>
        <taxon>Caenorhabditis</taxon>
    </lineage>
</organism>
<dbReference type="STRING" id="135651.G0NA68"/>
<sequence>MFVKHSCTIVISHIIHSHRVSLSFFSLRLPFFFEDFYHLNTQTASSWMRFKIHRLLVILASSIGFLLLLICYHYFFFDSSVILIDEKWSKVIEKRRAEINESIGCEDFLIKLEEKIKVPVLLIDMSILENIGKHRCNQLKMYDTMIQVATDFRKDLNFINRNIFKPYFFKNDELKDYLEFDTEPKRIIPKNFETVKFGNIAVPRKPFRFRKFWESSRLIECANRTMNRKEGQKKRLDPNLAAFELSRLRDLMVRYDMYPFISEGTLLGWYRECSIIPHTQDIDVSVMINEFNPRFVDDMREERSTFRLIRRLGRLDAMELTVSPSNGYRVVTDIFMMYEDKHKNGTEFNWISGLCGDGERLRYHFPLFSPICSADLHGHLVWTTCEPEKVIIHEYGEKWYEDLPTRNYSWYQSIKNVERNVEWFSIWDMRKLTYMNGYG</sequence>
<dbReference type="PANTHER" id="PTHR15407:SF41">
    <property type="entry name" value="FUKUTIN"/>
    <property type="match status" value="1"/>
</dbReference>
<evidence type="ECO:0000256" key="4">
    <source>
        <dbReference type="ARBA" id="ARBA00023136"/>
    </source>
</evidence>
<dbReference type="Pfam" id="PF24413">
    <property type="entry name" value="W02B3_4_N"/>
    <property type="match status" value="1"/>
</dbReference>
<dbReference type="Proteomes" id="UP000008068">
    <property type="component" value="Unassembled WGS sequence"/>
</dbReference>
<dbReference type="HOGENOM" id="CLU_041832_0_0_1"/>
<keyword evidence="3 5" id="KW-1133">Transmembrane helix</keyword>
<name>G0NA68_CAEBE</name>
<feature type="domain" description="W02B3.4-like N-terminal" evidence="6">
    <location>
        <begin position="105"/>
        <end position="220"/>
    </location>
</feature>
<reference evidence="8" key="1">
    <citation type="submission" date="2011-07" db="EMBL/GenBank/DDBJ databases">
        <authorList>
            <consortium name="Caenorhabditis brenneri Sequencing and Analysis Consortium"/>
            <person name="Wilson R.K."/>
        </authorList>
    </citation>
    <scope>NUCLEOTIDE SEQUENCE [LARGE SCALE GENOMIC DNA]</scope>
    <source>
        <strain evidence="8">PB2801</strain>
    </source>
</reference>
<keyword evidence="4 5" id="KW-0472">Membrane</keyword>
<evidence type="ECO:0000313" key="7">
    <source>
        <dbReference type="EMBL" id="EGT55924.1"/>
    </source>
</evidence>
<proteinExistence type="predicted"/>
<accession>G0NA68</accession>
<keyword evidence="8" id="KW-1185">Reference proteome</keyword>
<evidence type="ECO:0000256" key="5">
    <source>
        <dbReference type="SAM" id="Phobius"/>
    </source>
</evidence>
<dbReference type="AlphaFoldDB" id="G0NA68"/>